<proteinExistence type="predicted"/>
<dbReference type="AlphaFoldDB" id="A0A840BHE9"/>
<name>A0A840BHE9_9RHOO</name>
<dbReference type="RefSeq" id="WP_183633490.1">
    <property type="nucleotide sequence ID" value="NZ_BAABLE010000011.1"/>
</dbReference>
<sequence length="380" mass="39864">MQISQAVLSARDWNETSLAGLQALAPDWVLVFADVDAFDGHLHTRLRSVFPSAVLCGCSTAGEISLRGVSDGSIVVTAVKTGAGAVTAVRTRLQGMEDSEPAGTRIGKLLGAEPFAAVLLFAPGVDVNGSALIRGVRNALSPEVPVCGGLAGDRGTFTRTFVLSNEAEGDREVVAVGLSRAVFEVGHGSFGGWQPFGPMRRVTRAEGNVLYELDGESALAIYKRYLGTYADELPGSGLLFPFSMVNSERAQVGLIRTILGVHEGEGALILAGDVDEHGFMQMMHARTDALVEGAAAAAEAASRADASDRTCLSILVSCVGRKLVMGDRVDEEVEAVGDVLGAAGTLCGFYSNGEISPFLDTTECKLHNQTMTIATLYARP</sequence>
<organism evidence="3 4">
    <name type="scientific">Niveibacterium umoris</name>
    <dbReference type="NCBI Taxonomy" id="1193620"/>
    <lineage>
        <taxon>Bacteria</taxon>
        <taxon>Pseudomonadati</taxon>
        <taxon>Pseudomonadota</taxon>
        <taxon>Betaproteobacteria</taxon>
        <taxon>Rhodocyclales</taxon>
        <taxon>Rhodocyclaceae</taxon>
        <taxon>Niveibacterium</taxon>
    </lineage>
</organism>
<feature type="domain" description="FIST C-domain" evidence="2">
    <location>
        <begin position="218"/>
        <end position="358"/>
    </location>
</feature>
<evidence type="ECO:0000259" key="2">
    <source>
        <dbReference type="SMART" id="SM01204"/>
    </source>
</evidence>
<dbReference type="PANTHER" id="PTHR40252">
    <property type="entry name" value="BLR0328 PROTEIN"/>
    <property type="match status" value="1"/>
</dbReference>
<dbReference type="EMBL" id="JACIET010000001">
    <property type="protein sequence ID" value="MBB4012073.1"/>
    <property type="molecule type" value="Genomic_DNA"/>
</dbReference>
<evidence type="ECO:0008006" key="5">
    <source>
        <dbReference type="Google" id="ProtNLM"/>
    </source>
</evidence>
<dbReference type="Pfam" id="PF08495">
    <property type="entry name" value="FIST"/>
    <property type="match status" value="1"/>
</dbReference>
<dbReference type="SMART" id="SM01204">
    <property type="entry name" value="FIST_C"/>
    <property type="match status" value="1"/>
</dbReference>
<dbReference type="PANTHER" id="PTHR40252:SF2">
    <property type="entry name" value="BLR0328 PROTEIN"/>
    <property type="match status" value="1"/>
</dbReference>
<reference evidence="3 4" key="1">
    <citation type="submission" date="2020-08" db="EMBL/GenBank/DDBJ databases">
        <title>Genomic Encyclopedia of Type Strains, Phase IV (KMG-IV): sequencing the most valuable type-strain genomes for metagenomic binning, comparative biology and taxonomic classification.</title>
        <authorList>
            <person name="Goeker M."/>
        </authorList>
    </citation>
    <scope>NUCLEOTIDE SEQUENCE [LARGE SCALE GENOMIC DNA]</scope>
    <source>
        <strain evidence="3 4">DSM 106739</strain>
    </source>
</reference>
<feature type="domain" description="FIST" evidence="1">
    <location>
        <begin position="25"/>
        <end position="217"/>
    </location>
</feature>
<dbReference type="InterPro" id="IPR019494">
    <property type="entry name" value="FIST_C"/>
</dbReference>
<evidence type="ECO:0000313" key="4">
    <source>
        <dbReference type="Proteomes" id="UP000561045"/>
    </source>
</evidence>
<evidence type="ECO:0000313" key="3">
    <source>
        <dbReference type="EMBL" id="MBB4012073.1"/>
    </source>
</evidence>
<comment type="caution">
    <text evidence="3">The sequence shown here is derived from an EMBL/GenBank/DDBJ whole genome shotgun (WGS) entry which is preliminary data.</text>
</comment>
<dbReference type="InterPro" id="IPR013702">
    <property type="entry name" value="FIST_domain_N"/>
</dbReference>
<gene>
    <name evidence="3" type="ORF">GGR36_001381</name>
</gene>
<keyword evidence="4" id="KW-1185">Reference proteome</keyword>
<dbReference type="Proteomes" id="UP000561045">
    <property type="component" value="Unassembled WGS sequence"/>
</dbReference>
<protein>
    <recommendedName>
        <fullName evidence="5">Histidine kinase</fullName>
    </recommendedName>
</protein>
<evidence type="ECO:0000259" key="1">
    <source>
        <dbReference type="SMART" id="SM00897"/>
    </source>
</evidence>
<accession>A0A840BHE9</accession>
<dbReference type="Pfam" id="PF10442">
    <property type="entry name" value="FIST_C"/>
    <property type="match status" value="1"/>
</dbReference>
<dbReference type="SMART" id="SM00897">
    <property type="entry name" value="FIST"/>
    <property type="match status" value="1"/>
</dbReference>